<dbReference type="AlphaFoldDB" id="A0A382AVH3"/>
<dbReference type="GO" id="GO:0006741">
    <property type="term" value="P:NADP+ biosynthetic process"/>
    <property type="evidence" value="ECO:0007669"/>
    <property type="project" value="InterPro"/>
</dbReference>
<protein>
    <recommendedName>
        <fullName evidence="2">ATP-NAD kinase</fullName>
    </recommendedName>
</protein>
<evidence type="ECO:0008006" key="2">
    <source>
        <dbReference type="Google" id="ProtNLM"/>
    </source>
</evidence>
<dbReference type="InterPro" id="IPR002504">
    <property type="entry name" value="NADK"/>
</dbReference>
<dbReference type="PANTHER" id="PTHR40697:SF3">
    <property type="entry name" value="ACETOIN CATABOLISM PROTEIN X"/>
    <property type="match status" value="1"/>
</dbReference>
<dbReference type="PANTHER" id="PTHR40697">
    <property type="entry name" value="ACETOIN CATABOLISM PROTEIN X"/>
    <property type="match status" value="1"/>
</dbReference>
<dbReference type="InterPro" id="IPR039065">
    <property type="entry name" value="AcoX-like"/>
</dbReference>
<dbReference type="GO" id="GO:0003951">
    <property type="term" value="F:NAD+ kinase activity"/>
    <property type="evidence" value="ECO:0007669"/>
    <property type="project" value="InterPro"/>
</dbReference>
<dbReference type="InterPro" id="IPR017438">
    <property type="entry name" value="ATP-NAD_kinase_N"/>
</dbReference>
<dbReference type="Pfam" id="PF01513">
    <property type="entry name" value="NAD_kinase"/>
    <property type="match status" value="1"/>
</dbReference>
<dbReference type="Gene3D" id="3.40.50.10330">
    <property type="entry name" value="Probable inorganic polyphosphate/atp-NAD kinase, domain 1"/>
    <property type="match status" value="1"/>
</dbReference>
<sequence>MTRIGILVNPSAARDIRRLVARASSLSITDRCAMVRRMLVGMGTMGVEQVLMMFDQAGIAGGITYELEGTIKSDELRLPEVQFLKMPVDGVPGDTLLAVRQMRESGVQAIVVLGGDGTHRLVAHECGSIPLVCVSTGTNNAFPQHYEATVVGLAAGAIAMGGVSVETACRRSKRLACAIDGAPQIPALVDICITTEQWVGARALWRPEHLQQLFLTFAEPGAIGLSAIGSLIQPVPRWEDAGLWVEFDAKADRSIHVPMAPGLMRRVGIRDFRKISVGQKCVVTALDGTIAFDGEKEVEISASDQVEITLLQDGPWIVDVPTVMERIGEIGLLAVG</sequence>
<dbReference type="InterPro" id="IPR011391">
    <property type="entry name" value="AcoX_kinase"/>
</dbReference>
<evidence type="ECO:0000313" key="1">
    <source>
        <dbReference type="EMBL" id="SVB05354.1"/>
    </source>
</evidence>
<dbReference type="SUPFAM" id="SSF111331">
    <property type="entry name" value="NAD kinase/diacylglycerol kinase-like"/>
    <property type="match status" value="1"/>
</dbReference>
<dbReference type="InterPro" id="IPR016064">
    <property type="entry name" value="NAD/diacylglycerol_kinase_sf"/>
</dbReference>
<organism evidence="1">
    <name type="scientific">marine metagenome</name>
    <dbReference type="NCBI Taxonomy" id="408172"/>
    <lineage>
        <taxon>unclassified sequences</taxon>
        <taxon>metagenomes</taxon>
        <taxon>ecological metagenomes</taxon>
    </lineage>
</organism>
<proteinExistence type="predicted"/>
<accession>A0A382AVH3</accession>
<dbReference type="PIRSF" id="PIRSF018567">
    <property type="entry name" value="AcoX"/>
    <property type="match status" value="1"/>
</dbReference>
<reference evidence="1" key="1">
    <citation type="submission" date="2018-05" db="EMBL/GenBank/DDBJ databases">
        <authorList>
            <person name="Lanie J.A."/>
            <person name="Ng W.-L."/>
            <person name="Kazmierczak K.M."/>
            <person name="Andrzejewski T.M."/>
            <person name="Davidsen T.M."/>
            <person name="Wayne K.J."/>
            <person name="Tettelin H."/>
            <person name="Glass J.I."/>
            <person name="Rusch D."/>
            <person name="Podicherti R."/>
            <person name="Tsui H.-C.T."/>
            <person name="Winkler M.E."/>
        </authorList>
    </citation>
    <scope>NUCLEOTIDE SEQUENCE</scope>
</reference>
<gene>
    <name evidence="1" type="ORF">METZ01_LOCUS158208</name>
</gene>
<dbReference type="EMBL" id="UINC01026959">
    <property type="protein sequence ID" value="SVB05354.1"/>
    <property type="molecule type" value="Genomic_DNA"/>
</dbReference>
<name>A0A382AVH3_9ZZZZ</name>